<organism evidence="2 3">
    <name type="scientific">Talaromyces amestolkiae</name>
    <dbReference type="NCBI Taxonomy" id="1196081"/>
    <lineage>
        <taxon>Eukaryota</taxon>
        <taxon>Fungi</taxon>
        <taxon>Dikarya</taxon>
        <taxon>Ascomycota</taxon>
        <taxon>Pezizomycotina</taxon>
        <taxon>Eurotiomycetes</taxon>
        <taxon>Eurotiomycetidae</taxon>
        <taxon>Eurotiales</taxon>
        <taxon>Trichocomaceae</taxon>
        <taxon>Talaromyces</taxon>
        <taxon>Talaromyces sect. Talaromyces</taxon>
    </lineage>
</organism>
<dbReference type="GO" id="GO:0005085">
    <property type="term" value="F:guanyl-nucleotide exchange factor activity"/>
    <property type="evidence" value="ECO:0007669"/>
    <property type="project" value="InterPro"/>
</dbReference>
<dbReference type="Gene3D" id="1.10.840.10">
    <property type="entry name" value="Ras guanine-nucleotide exchange factors catalytic domain"/>
    <property type="match status" value="1"/>
</dbReference>
<dbReference type="SUPFAM" id="SSF48366">
    <property type="entry name" value="Ras GEF"/>
    <property type="match status" value="1"/>
</dbReference>
<dbReference type="STRING" id="1196081.A0A364LAN4"/>
<comment type="caution">
    <text evidence="2">The sequence shown here is derived from an EMBL/GenBank/DDBJ whole genome shotgun (WGS) entry which is preliminary data.</text>
</comment>
<dbReference type="EMBL" id="MIKG01000021">
    <property type="protein sequence ID" value="RAO72858.1"/>
    <property type="molecule type" value="Genomic_DNA"/>
</dbReference>
<dbReference type="AlphaFoldDB" id="A0A364LAN4"/>
<evidence type="ECO:0000313" key="2">
    <source>
        <dbReference type="EMBL" id="RAO72858.1"/>
    </source>
</evidence>
<dbReference type="Pfam" id="PF00617">
    <property type="entry name" value="RasGEF"/>
    <property type="match status" value="1"/>
</dbReference>
<dbReference type="OrthoDB" id="4312812at2759"/>
<reference evidence="2 3" key="1">
    <citation type="journal article" date="2017" name="Biotechnol. Biofuels">
        <title>Differential beta-glucosidase expression as a function of carbon source availability in Talaromyces amestolkiae: a genomic and proteomic approach.</title>
        <authorList>
            <person name="de Eugenio L.I."/>
            <person name="Mendez-Liter J.A."/>
            <person name="Nieto-Dominguez M."/>
            <person name="Alonso L."/>
            <person name="Gil-Munoz J."/>
            <person name="Barriuso J."/>
            <person name="Prieto A."/>
            <person name="Martinez M.J."/>
        </authorList>
    </citation>
    <scope>NUCLEOTIDE SEQUENCE [LARGE SCALE GENOMIC DNA]</scope>
    <source>
        <strain evidence="2 3">CIB</strain>
    </source>
</reference>
<sequence>MSGNYMTSTNSAAGHYDPSFDTARASSSSYRGQEVGNESQLTNMNMDMTQNSQVQPYPLLFNTASETPSFQHLYQRWWEDDAQTVLWSFDVRQISLVIRFGFFHDSNEPRTILHRRNGNVLETFLNSLLPPYELQFIPTLTQSQKVEEILRRCQTTMPMNLQWTWYPSQALRGPEPSIIADEIETESQMHFKAVPFEAWVRCSLGFPAAEVDWFFLQHNALYIILLSHLQAHRYELPKYREVEKLLRQKSPFAHKAIVQCLNHFSDGKELQQSSKSSLDFIAGPIQDLFQKYPANLISILKKLSVIAIRFRQTYIHVPNVDWRKRLDTRVKYLDDLLAALSPTDLARSLTRSDQARFAQLSREQLMDEQNSITEVLHTRWCDLVMAVRECCTAMPEFVQFIQECIQILHNMRNYNSTLALIHGLQHISISFLWVNSTTTSNTADAQAVNVYSLTPQNVSYLLDSSNNYASYRHAMKVTPGIPFLLPHIIEYRQRGEAALDELFTMT</sequence>
<gene>
    <name evidence="2" type="ORF">BHQ10_008870</name>
</gene>
<feature type="domain" description="Ras-GEF" evidence="1">
    <location>
        <begin position="344"/>
        <end position="484"/>
    </location>
</feature>
<dbReference type="InterPro" id="IPR023578">
    <property type="entry name" value="Ras_GEF_dom_sf"/>
</dbReference>
<name>A0A364LAN4_TALAM</name>
<protein>
    <recommendedName>
        <fullName evidence="1">Ras-GEF domain-containing protein</fullName>
    </recommendedName>
</protein>
<proteinExistence type="predicted"/>
<evidence type="ECO:0000313" key="3">
    <source>
        <dbReference type="Proteomes" id="UP000249363"/>
    </source>
</evidence>
<keyword evidence="3" id="KW-1185">Reference proteome</keyword>
<dbReference type="InterPro" id="IPR036964">
    <property type="entry name" value="RASGEF_cat_dom_sf"/>
</dbReference>
<evidence type="ECO:0000259" key="1">
    <source>
        <dbReference type="Pfam" id="PF00617"/>
    </source>
</evidence>
<dbReference type="InterPro" id="IPR001895">
    <property type="entry name" value="RASGEF_cat_dom"/>
</dbReference>
<accession>A0A364LAN4</accession>
<dbReference type="Proteomes" id="UP000249363">
    <property type="component" value="Unassembled WGS sequence"/>
</dbReference>
<dbReference type="GeneID" id="63798084"/>
<dbReference type="GO" id="GO:0007264">
    <property type="term" value="P:small GTPase-mediated signal transduction"/>
    <property type="evidence" value="ECO:0007669"/>
    <property type="project" value="InterPro"/>
</dbReference>
<dbReference type="RefSeq" id="XP_040737372.1">
    <property type="nucleotide sequence ID" value="XM_040881723.1"/>
</dbReference>